<sequence length="68" mass="7661">MKYAEIKELTVEELKARIAEEKANLTKAKFGHAVSALENPLKIKALRKDIARLNTELTQRNKAAANQQ</sequence>
<evidence type="ECO:0000313" key="8">
    <source>
        <dbReference type="Proteomes" id="UP000236893"/>
    </source>
</evidence>
<dbReference type="GO" id="GO:1990904">
    <property type="term" value="C:ribonucleoprotein complex"/>
    <property type="evidence" value="ECO:0007669"/>
    <property type="project" value="UniProtKB-KW"/>
</dbReference>
<dbReference type="RefSeq" id="WP_103790501.1">
    <property type="nucleotide sequence ID" value="NZ_PQVF01000016.1"/>
</dbReference>
<organism evidence="7 8">
    <name type="scientific">Solitalea longa</name>
    <dbReference type="NCBI Taxonomy" id="2079460"/>
    <lineage>
        <taxon>Bacteria</taxon>
        <taxon>Pseudomonadati</taxon>
        <taxon>Bacteroidota</taxon>
        <taxon>Sphingobacteriia</taxon>
        <taxon>Sphingobacteriales</taxon>
        <taxon>Sphingobacteriaceae</taxon>
        <taxon>Solitalea</taxon>
    </lineage>
</organism>
<evidence type="ECO:0000256" key="1">
    <source>
        <dbReference type="ARBA" id="ARBA00009254"/>
    </source>
</evidence>
<gene>
    <name evidence="5" type="primary">rpmC</name>
    <name evidence="7" type="ORF">C3K47_17715</name>
</gene>
<dbReference type="Gene3D" id="1.10.287.310">
    <property type="match status" value="1"/>
</dbReference>
<keyword evidence="8" id="KW-1185">Reference proteome</keyword>
<dbReference type="SUPFAM" id="SSF46561">
    <property type="entry name" value="Ribosomal protein L29 (L29p)"/>
    <property type="match status" value="1"/>
</dbReference>
<evidence type="ECO:0000256" key="2">
    <source>
        <dbReference type="ARBA" id="ARBA00022980"/>
    </source>
</evidence>
<dbReference type="InterPro" id="IPR036049">
    <property type="entry name" value="Ribosomal_uL29_sf"/>
</dbReference>
<dbReference type="PROSITE" id="PS00579">
    <property type="entry name" value="RIBOSOMAL_L29"/>
    <property type="match status" value="1"/>
</dbReference>
<dbReference type="AlphaFoldDB" id="A0A2S4ZX49"/>
<evidence type="ECO:0000256" key="3">
    <source>
        <dbReference type="ARBA" id="ARBA00023274"/>
    </source>
</evidence>
<keyword evidence="6" id="KW-0175">Coiled coil</keyword>
<evidence type="ECO:0000256" key="4">
    <source>
        <dbReference type="ARBA" id="ARBA00035204"/>
    </source>
</evidence>
<name>A0A2S4ZX49_9SPHI</name>
<dbReference type="GO" id="GO:0003735">
    <property type="term" value="F:structural constituent of ribosome"/>
    <property type="evidence" value="ECO:0007669"/>
    <property type="project" value="InterPro"/>
</dbReference>
<keyword evidence="3 5" id="KW-0687">Ribonucleoprotein</keyword>
<accession>A0A2S4ZX49</accession>
<comment type="caution">
    <text evidence="7">The sequence shown here is derived from an EMBL/GenBank/DDBJ whole genome shotgun (WGS) entry which is preliminary data.</text>
</comment>
<dbReference type="OrthoDB" id="5296761at2"/>
<dbReference type="GO" id="GO:0006412">
    <property type="term" value="P:translation"/>
    <property type="evidence" value="ECO:0007669"/>
    <property type="project" value="UniProtKB-UniRule"/>
</dbReference>
<keyword evidence="2 5" id="KW-0689">Ribosomal protein</keyword>
<dbReference type="GO" id="GO:0005840">
    <property type="term" value="C:ribosome"/>
    <property type="evidence" value="ECO:0007669"/>
    <property type="project" value="UniProtKB-KW"/>
</dbReference>
<feature type="coiled-coil region" evidence="6">
    <location>
        <begin position="4"/>
        <end position="63"/>
    </location>
</feature>
<dbReference type="InterPro" id="IPR018254">
    <property type="entry name" value="Ribosomal_uL29_CS"/>
</dbReference>
<evidence type="ECO:0000256" key="6">
    <source>
        <dbReference type="SAM" id="Coils"/>
    </source>
</evidence>
<evidence type="ECO:0000256" key="5">
    <source>
        <dbReference type="HAMAP-Rule" id="MF_00374"/>
    </source>
</evidence>
<dbReference type="CDD" id="cd00427">
    <property type="entry name" value="Ribosomal_L29_HIP"/>
    <property type="match status" value="1"/>
</dbReference>
<comment type="similarity">
    <text evidence="1 5">Belongs to the universal ribosomal protein uL29 family.</text>
</comment>
<dbReference type="EMBL" id="PQVF01000016">
    <property type="protein sequence ID" value="POY34940.1"/>
    <property type="molecule type" value="Genomic_DNA"/>
</dbReference>
<dbReference type="Proteomes" id="UP000236893">
    <property type="component" value="Unassembled WGS sequence"/>
</dbReference>
<dbReference type="HAMAP" id="MF_00374">
    <property type="entry name" value="Ribosomal_uL29"/>
    <property type="match status" value="1"/>
</dbReference>
<dbReference type="Pfam" id="PF00831">
    <property type="entry name" value="Ribosomal_L29"/>
    <property type="match status" value="1"/>
</dbReference>
<protein>
    <recommendedName>
        <fullName evidence="4 5">Large ribosomal subunit protein uL29</fullName>
    </recommendedName>
</protein>
<evidence type="ECO:0000313" key="7">
    <source>
        <dbReference type="EMBL" id="POY34940.1"/>
    </source>
</evidence>
<dbReference type="InterPro" id="IPR001854">
    <property type="entry name" value="Ribosomal_uL29"/>
</dbReference>
<proteinExistence type="inferred from homology"/>
<dbReference type="NCBIfam" id="TIGR00012">
    <property type="entry name" value="L29"/>
    <property type="match status" value="1"/>
</dbReference>
<reference evidence="7 8" key="1">
    <citation type="submission" date="2018-01" db="EMBL/GenBank/DDBJ databases">
        <authorList>
            <person name="Gaut B.S."/>
            <person name="Morton B.R."/>
            <person name="Clegg M.T."/>
            <person name="Duvall M.R."/>
        </authorList>
    </citation>
    <scope>NUCLEOTIDE SEQUENCE [LARGE SCALE GENOMIC DNA]</scope>
    <source>
        <strain evidence="7 8">HR-AV</strain>
    </source>
</reference>